<organism evidence="1 2">
    <name type="scientific">Flavobacterium succinicans</name>
    <dbReference type="NCBI Taxonomy" id="29536"/>
    <lineage>
        <taxon>Bacteria</taxon>
        <taxon>Pseudomonadati</taxon>
        <taxon>Bacteroidota</taxon>
        <taxon>Flavobacteriia</taxon>
        <taxon>Flavobacteriales</taxon>
        <taxon>Flavobacteriaceae</taxon>
        <taxon>Flavobacterium</taxon>
    </lineage>
</organism>
<sequence>MENTNSIYTLHMTTPTGVAFAVSTISTATTTTL</sequence>
<accession>A0A1I4WLT1</accession>
<evidence type="ECO:0000313" key="2">
    <source>
        <dbReference type="Proteomes" id="UP000182961"/>
    </source>
</evidence>
<proteinExistence type="predicted"/>
<dbReference type="AlphaFoldDB" id="A0A1I4WLT1"/>
<evidence type="ECO:0000313" key="1">
    <source>
        <dbReference type="EMBL" id="SFN14738.1"/>
    </source>
</evidence>
<gene>
    <name evidence="1" type="ORF">SAMN05444143_1078</name>
</gene>
<dbReference type="EMBL" id="FOUT01000007">
    <property type="protein sequence ID" value="SFN14738.1"/>
    <property type="molecule type" value="Genomic_DNA"/>
</dbReference>
<reference evidence="2" key="1">
    <citation type="submission" date="2016-10" db="EMBL/GenBank/DDBJ databases">
        <authorList>
            <person name="Varghese N."/>
            <person name="Submissions S."/>
        </authorList>
    </citation>
    <scope>NUCLEOTIDE SEQUENCE [LARGE SCALE GENOMIC DNA]</scope>
    <source>
        <strain evidence="2">DSM 4002</strain>
    </source>
</reference>
<dbReference type="Proteomes" id="UP000182961">
    <property type="component" value="Unassembled WGS sequence"/>
</dbReference>
<keyword evidence="2" id="KW-1185">Reference proteome</keyword>
<name>A0A1I4WLT1_9FLAO</name>
<protein>
    <submittedName>
        <fullName evidence="1">Uncharacterized protein</fullName>
    </submittedName>
</protein>